<evidence type="ECO:0000313" key="2">
    <source>
        <dbReference type="Proteomes" id="UP000824264"/>
    </source>
</evidence>
<reference evidence="1" key="2">
    <citation type="submission" date="2021-04" db="EMBL/GenBank/DDBJ databases">
        <authorList>
            <person name="Gilroy R."/>
        </authorList>
    </citation>
    <scope>NUCLEOTIDE SEQUENCE</scope>
    <source>
        <strain evidence="1">ChiSxjej5B17-1746</strain>
    </source>
</reference>
<dbReference type="AlphaFoldDB" id="A0A9D1R1Q6"/>
<name>A0A9D1R1Q6_9BACT</name>
<comment type="caution">
    <text evidence="1">The sequence shown here is derived from an EMBL/GenBank/DDBJ whole genome shotgun (WGS) entry which is preliminary data.</text>
</comment>
<sequence length="226" mass="25381">MMPELTPVFTAYEALVAEADKVFARVSELHPDCVTCKPGCSDCCHALFDLSLVEAMYLNARFVQAFDYGPVRSRILEKAAEADRKLTRMKRDYFRELRDAKASEEATAHIMEEAARARMRCPLLDAEDKCALYEHRPITCRLYGVPTAIGGKAHVCGKTNFAAGVSYPTVHLEKIQERLDALSMEIRDRVKSRFKELHTVFVPVSMALLTNYDEAYLGIGPAPKES</sequence>
<gene>
    <name evidence="1" type="ORF">H9874_09490</name>
</gene>
<accession>A0A9D1R1Q6</accession>
<evidence type="ECO:0000313" key="1">
    <source>
        <dbReference type="EMBL" id="HIW79359.1"/>
    </source>
</evidence>
<dbReference type="Pfam" id="PF03692">
    <property type="entry name" value="CxxCxxCC"/>
    <property type="match status" value="1"/>
</dbReference>
<organism evidence="1 2">
    <name type="scientific">Candidatus Bilophila faecipullorum</name>
    <dbReference type="NCBI Taxonomy" id="2838482"/>
    <lineage>
        <taxon>Bacteria</taxon>
        <taxon>Pseudomonadati</taxon>
        <taxon>Thermodesulfobacteriota</taxon>
        <taxon>Desulfovibrionia</taxon>
        <taxon>Desulfovibrionales</taxon>
        <taxon>Desulfovibrionaceae</taxon>
        <taxon>Bilophila</taxon>
    </lineage>
</organism>
<reference evidence="1" key="1">
    <citation type="journal article" date="2021" name="PeerJ">
        <title>Extensive microbial diversity within the chicken gut microbiome revealed by metagenomics and culture.</title>
        <authorList>
            <person name="Gilroy R."/>
            <person name="Ravi A."/>
            <person name="Getino M."/>
            <person name="Pursley I."/>
            <person name="Horton D.L."/>
            <person name="Alikhan N.F."/>
            <person name="Baker D."/>
            <person name="Gharbi K."/>
            <person name="Hall N."/>
            <person name="Watson M."/>
            <person name="Adriaenssens E.M."/>
            <person name="Foster-Nyarko E."/>
            <person name="Jarju S."/>
            <person name="Secka A."/>
            <person name="Antonio M."/>
            <person name="Oren A."/>
            <person name="Chaudhuri R.R."/>
            <person name="La Ragione R."/>
            <person name="Hildebrand F."/>
            <person name="Pallen M.J."/>
        </authorList>
    </citation>
    <scope>NUCLEOTIDE SEQUENCE</scope>
    <source>
        <strain evidence="1">ChiSxjej5B17-1746</strain>
    </source>
</reference>
<dbReference type="EMBL" id="DXGI01000359">
    <property type="protein sequence ID" value="HIW79359.1"/>
    <property type="molecule type" value="Genomic_DNA"/>
</dbReference>
<dbReference type="Proteomes" id="UP000824264">
    <property type="component" value="Unassembled WGS sequence"/>
</dbReference>
<dbReference type="InterPro" id="IPR005358">
    <property type="entry name" value="Puta_zinc/iron-chelating_dom"/>
</dbReference>
<proteinExistence type="predicted"/>
<protein>
    <submittedName>
        <fullName evidence="1">YkgJ family cysteine cluster protein</fullName>
    </submittedName>
</protein>